<dbReference type="SUPFAM" id="SSF52540">
    <property type="entry name" value="P-loop containing nucleoside triphosphate hydrolases"/>
    <property type="match status" value="2"/>
</dbReference>
<name>A0ABW0HM78_9BACL</name>
<evidence type="ECO:0000259" key="5">
    <source>
        <dbReference type="PROSITE" id="PS51194"/>
    </source>
</evidence>
<dbReference type="Gene3D" id="3.40.50.10810">
    <property type="entry name" value="Tandem AAA-ATPase domain"/>
    <property type="match status" value="1"/>
</dbReference>
<keyword evidence="2" id="KW-0479">Metal-binding</keyword>
<dbReference type="InterPro" id="IPR027417">
    <property type="entry name" value="P-loop_NTPase"/>
</dbReference>
<feature type="domain" description="Helicase C-terminal" evidence="5">
    <location>
        <begin position="941"/>
        <end position="1098"/>
    </location>
</feature>
<dbReference type="SMART" id="SM00487">
    <property type="entry name" value="DEXDc"/>
    <property type="match status" value="1"/>
</dbReference>
<dbReference type="Pfam" id="PF00271">
    <property type="entry name" value="Helicase_C"/>
    <property type="match status" value="1"/>
</dbReference>
<accession>A0ABW0HM78</accession>
<keyword evidence="7" id="KW-1185">Reference proteome</keyword>
<comment type="caution">
    <text evidence="6">The sequence shown here is derived from an EMBL/GenBank/DDBJ whole genome shotgun (WGS) entry which is preliminary data.</text>
</comment>
<dbReference type="PROSITE" id="PS50966">
    <property type="entry name" value="ZF_SWIM"/>
    <property type="match status" value="1"/>
</dbReference>
<dbReference type="SMART" id="SM00490">
    <property type="entry name" value="HELICc"/>
    <property type="match status" value="1"/>
</dbReference>
<sequence length="1109" mass="125333">MMGRTGEARTFALDRQAIEQLCGAASTMRGEAYMKAGQVLSVRREAGGSGYRAIVRGARGDRHEVELAWNDTDEIGASCGCDAYSPMAYCKHIAAALLKLAADEAEAAGTSDAGEETITEKDIHLTKQAIFLFDRVLTRQAAGSIHDTEDDLADAAELEVEYACKIVKSFTNKPMFALSMKIGVTRMYIVQRIKDFLAHVGAGTAMPFAKHFSYDPTEHIFRDNDSRIVSLLIEAMKVEEIYKDLFHSFSSYSHREERILVVPPAIWEKLLPLLERANVTYEDKNVGVQKFETMSGALPISAQLSRAGEGYQLEIDGLKNSIIMEDYGHAVVNGLLFKADPGQLKRIADLKKMFHYEKQARLLIVPEQIEPFIDRVVRGLKQIVDVRISPQIADKIINPPLNARLYLDFEDDRLQARLEYVYADIVISPLPQRDVKNARDDVILMRDLDRENRIMALIERASFKFNGKDVYLDHEDDVYDFLYGILPQLGDDVDIVATESVRTIMGAVAYEPKARLDVDPLTNWLEVSFDMEGLEERDIQQLMRNLAEKKKYYRLPGGQFLSLEQESFKEINRLFDELDLKKPDMGTAEGNRIRLPAVRGFQLMEPFGNSTRNVQLGKALRKLWDNLRNPDNLDFDVPASLDPVLRDYQKYGFQWMKTLSHYKLGGILADDMGLGKTIQSIAYMLSEKDADAKDNGSDGKAAPAPVLIVSPASLIYNWERECKRFAPDLRTVVAAGDRQERNELLSDISAGDADVWITSYPLLRRDIEWYEKQHFRALFLDEAQAIKNYASLTSHAVRRLRAGQRFALTGTPIENSLDELWSIFEAIFPGLFSGKKSFSELPRDKVARIVRPFILRRLKSDVLKELPDKIESVQPSELTLEQKGLYLAYLERLQSDVVADLGQEGGFQRNRMKILAGLTRLRQLCCHPSLFLEGYEGSSGKLEQLMEIIEECQGSSKRMLIFSQFTSMLGLIRKELDDREVSYYYLDGSTPSEERLAMCDSFNGGSKDVFLISLKAGGTGLNLTGADTVVLFDLWWNPAVEQQAADRAHRIGQKKVVQVIKLVAQGTIEEKILELQQRKKDLIDDVIQPGEKNTSALTEEDIRELLEIK</sequence>
<keyword evidence="2" id="KW-0862">Zinc</keyword>
<dbReference type="Gene3D" id="3.40.50.300">
    <property type="entry name" value="P-loop containing nucleotide triphosphate hydrolases"/>
    <property type="match status" value="1"/>
</dbReference>
<evidence type="ECO:0000313" key="6">
    <source>
        <dbReference type="EMBL" id="MFC5402111.1"/>
    </source>
</evidence>
<evidence type="ECO:0000259" key="3">
    <source>
        <dbReference type="PROSITE" id="PS50966"/>
    </source>
</evidence>
<dbReference type="InterPro" id="IPR013663">
    <property type="entry name" value="Helicase_SWF/SNF/SWI_bac"/>
</dbReference>
<dbReference type="PROSITE" id="PS51192">
    <property type="entry name" value="HELICASE_ATP_BIND_1"/>
    <property type="match status" value="1"/>
</dbReference>
<dbReference type="RefSeq" id="WP_378130248.1">
    <property type="nucleotide sequence ID" value="NZ_JBHSMI010000009.1"/>
</dbReference>
<dbReference type="InterPro" id="IPR001650">
    <property type="entry name" value="Helicase_C-like"/>
</dbReference>
<dbReference type="InterPro" id="IPR049730">
    <property type="entry name" value="SNF2/RAD54-like_C"/>
</dbReference>
<evidence type="ECO:0000259" key="4">
    <source>
        <dbReference type="PROSITE" id="PS51192"/>
    </source>
</evidence>
<dbReference type="Proteomes" id="UP001596113">
    <property type="component" value="Unassembled WGS sequence"/>
</dbReference>
<proteinExistence type="predicted"/>
<dbReference type="PANTHER" id="PTHR10799">
    <property type="entry name" value="SNF2/RAD54 HELICASE FAMILY"/>
    <property type="match status" value="1"/>
</dbReference>
<reference evidence="7" key="1">
    <citation type="journal article" date="2019" name="Int. J. Syst. Evol. Microbiol.">
        <title>The Global Catalogue of Microorganisms (GCM) 10K type strain sequencing project: providing services to taxonomists for standard genome sequencing and annotation.</title>
        <authorList>
            <consortium name="The Broad Institute Genomics Platform"/>
            <consortium name="The Broad Institute Genome Sequencing Center for Infectious Disease"/>
            <person name="Wu L."/>
            <person name="Ma J."/>
        </authorList>
    </citation>
    <scope>NUCLEOTIDE SEQUENCE [LARGE SCALE GENOMIC DNA]</scope>
    <source>
        <strain evidence="7">CGMCC 1.18575</strain>
    </source>
</reference>
<evidence type="ECO:0000256" key="2">
    <source>
        <dbReference type="PROSITE-ProRule" id="PRU00325"/>
    </source>
</evidence>
<organism evidence="6 7">
    <name type="scientific">Cohnella soli</name>
    <dbReference type="NCBI Taxonomy" id="425005"/>
    <lineage>
        <taxon>Bacteria</taxon>
        <taxon>Bacillati</taxon>
        <taxon>Bacillota</taxon>
        <taxon>Bacilli</taxon>
        <taxon>Bacillales</taxon>
        <taxon>Paenibacillaceae</taxon>
        <taxon>Cohnella</taxon>
    </lineage>
</organism>
<feature type="domain" description="SWIM-type" evidence="3">
    <location>
        <begin position="63"/>
        <end position="101"/>
    </location>
</feature>
<evidence type="ECO:0000313" key="7">
    <source>
        <dbReference type="Proteomes" id="UP001596113"/>
    </source>
</evidence>
<dbReference type="InterPro" id="IPR000330">
    <property type="entry name" value="SNF2_N"/>
</dbReference>
<dbReference type="Pfam" id="PF08455">
    <property type="entry name" value="SNF2_assoc"/>
    <property type="match status" value="1"/>
</dbReference>
<dbReference type="Pfam" id="PF00176">
    <property type="entry name" value="SNF2-rel_dom"/>
    <property type="match status" value="1"/>
</dbReference>
<dbReference type="InterPro" id="IPR014001">
    <property type="entry name" value="Helicase_ATP-bd"/>
</dbReference>
<feature type="domain" description="Helicase ATP-binding" evidence="4">
    <location>
        <begin position="657"/>
        <end position="830"/>
    </location>
</feature>
<protein>
    <submittedName>
        <fullName evidence="6">SNF2 helicase associated domain-containing protein</fullName>
    </submittedName>
</protein>
<keyword evidence="2" id="KW-0863">Zinc-finger</keyword>
<dbReference type="EMBL" id="JBHSMI010000009">
    <property type="protein sequence ID" value="MFC5402111.1"/>
    <property type="molecule type" value="Genomic_DNA"/>
</dbReference>
<dbReference type="CDD" id="cd18793">
    <property type="entry name" value="SF2_C_SNF"/>
    <property type="match status" value="1"/>
</dbReference>
<keyword evidence="1" id="KW-0378">Hydrolase</keyword>
<dbReference type="InterPro" id="IPR007527">
    <property type="entry name" value="Znf_SWIM"/>
</dbReference>
<gene>
    <name evidence="6" type="ORF">ACFPOF_05110</name>
</gene>
<evidence type="ECO:0000256" key="1">
    <source>
        <dbReference type="ARBA" id="ARBA00022801"/>
    </source>
</evidence>
<dbReference type="PROSITE" id="PS51194">
    <property type="entry name" value="HELICASE_CTER"/>
    <property type="match status" value="1"/>
</dbReference>
<dbReference type="InterPro" id="IPR038718">
    <property type="entry name" value="SNF2-like_sf"/>
</dbReference>